<reference evidence="1 2" key="1">
    <citation type="submission" date="2016-11" db="EMBL/GenBank/DDBJ databases">
        <title>Comparative genomics of Bartonella apis.</title>
        <authorList>
            <person name="Engel P."/>
        </authorList>
    </citation>
    <scope>NUCLEOTIDE SEQUENCE [LARGE SCALE GENOMIC DNA]</scope>
    <source>
        <strain evidence="1 2">BBC0178</strain>
    </source>
</reference>
<proteinExistence type="predicted"/>
<evidence type="ECO:0000313" key="2">
    <source>
        <dbReference type="Proteomes" id="UP000189660"/>
    </source>
</evidence>
<dbReference type="KEGG" id="bapa:BBC0178_013560"/>
<protein>
    <submittedName>
        <fullName evidence="1">Uncharacterized protein</fullName>
    </submittedName>
</protein>
<gene>
    <name evidence="1" type="ORF">BBC0178_013560</name>
</gene>
<organism evidence="1 2">
    <name type="scientific">Bartonella apihabitans</name>
    <dbReference type="NCBI Taxonomy" id="2750929"/>
    <lineage>
        <taxon>Bacteria</taxon>
        <taxon>Pseudomonadati</taxon>
        <taxon>Pseudomonadota</taxon>
        <taxon>Alphaproteobacteria</taxon>
        <taxon>Hyphomicrobiales</taxon>
        <taxon>Bartonellaceae</taxon>
        <taxon>Bartonella</taxon>
    </lineage>
</organism>
<dbReference type="EMBL" id="CP015820">
    <property type="protein sequence ID" value="AQT42821.1"/>
    <property type="molecule type" value="Genomic_DNA"/>
</dbReference>
<dbReference type="RefSeq" id="WP_078039620.1">
    <property type="nucleotide sequence ID" value="NZ_CP015820.1"/>
</dbReference>
<keyword evidence="2" id="KW-1185">Reference proteome</keyword>
<name>A0A1U9MBI8_9HYPH</name>
<dbReference type="Proteomes" id="UP000189660">
    <property type="component" value="Chromosome"/>
</dbReference>
<evidence type="ECO:0000313" key="1">
    <source>
        <dbReference type="EMBL" id="AQT42821.1"/>
    </source>
</evidence>
<dbReference type="AlphaFoldDB" id="A0A1U9MBI8"/>
<sequence length="249" mass="30305">MKFGEEPPHIKLCFYNTTIPEQREVFFEKFIEWLCQYDERLVVEFISDDPERIRHPFSYDKLKTNRQEVFDEITKLSKSYSFYFRRRKKFKYSGHFSIGNFSPTHPMPRSRLRIDFPLTNKNLDSFNWQDFYMELLNWFYDVELSCLHMNSLGEIKRPKYELTSFGRWDNPNIPFPYWAQSLRKDLYKSIDVSIIKEAGFRVEETLNHITIFVTNDMFDIVNQPDKFHERSSELISLMPKDFYKGYYEI</sequence>
<accession>A0A1U9MBI8</accession>